<proteinExistence type="predicted"/>
<accession>D7KWC7</accession>
<keyword evidence="2" id="KW-1185">Reference proteome</keyword>
<sequence length="145" mass="17404">MRLTSPAKVDQGFWWLIEISSRYSDGSSLFGVRLISADFLVKKVFCRRFQWGLNQTRLSIIQTTEVQRTLWFMEEPTRWIDGRYLFRVRWVSLVIVAGRDLSRWFNVKREKKICTQKEKKSEREKSVRGFCFWYVLLVIRVEPGT</sequence>
<gene>
    <name evidence="1" type="ORF">ARALYDRAFT_676353</name>
</gene>
<dbReference type="AlphaFoldDB" id="D7KWC7"/>
<dbReference type="Gramene" id="Al_scaffold_0002_1503">
    <property type="protein sequence ID" value="Al_scaffold_0002_1503"/>
    <property type="gene ID" value="Al_scaffold_0002_1503"/>
</dbReference>
<name>D7KWC7_ARALL</name>
<reference evidence="2" key="1">
    <citation type="journal article" date="2011" name="Nat. Genet.">
        <title>The Arabidopsis lyrata genome sequence and the basis of rapid genome size change.</title>
        <authorList>
            <person name="Hu T.T."/>
            <person name="Pattyn P."/>
            <person name="Bakker E.G."/>
            <person name="Cao J."/>
            <person name="Cheng J.-F."/>
            <person name="Clark R.M."/>
            <person name="Fahlgren N."/>
            <person name="Fawcett J.A."/>
            <person name="Grimwood J."/>
            <person name="Gundlach H."/>
            <person name="Haberer G."/>
            <person name="Hollister J.D."/>
            <person name="Ossowski S."/>
            <person name="Ottilar R.P."/>
            <person name="Salamov A.A."/>
            <person name="Schneeberger K."/>
            <person name="Spannagl M."/>
            <person name="Wang X."/>
            <person name="Yang L."/>
            <person name="Nasrallah M.E."/>
            <person name="Bergelson J."/>
            <person name="Carrington J.C."/>
            <person name="Gaut B.S."/>
            <person name="Schmutz J."/>
            <person name="Mayer K.F.X."/>
            <person name="Van de Peer Y."/>
            <person name="Grigoriev I.V."/>
            <person name="Nordborg M."/>
            <person name="Weigel D."/>
            <person name="Guo Y.-L."/>
        </authorList>
    </citation>
    <scope>NUCLEOTIDE SEQUENCE [LARGE SCALE GENOMIC DNA]</scope>
    <source>
        <strain evidence="2">cv. MN47</strain>
    </source>
</reference>
<dbReference type="Proteomes" id="UP000008694">
    <property type="component" value="Unassembled WGS sequence"/>
</dbReference>
<evidence type="ECO:0000313" key="1">
    <source>
        <dbReference type="EMBL" id="EFH64927.1"/>
    </source>
</evidence>
<dbReference type="HOGENOM" id="CLU_1789471_0_0_1"/>
<protein>
    <submittedName>
        <fullName evidence="1">Predicted protein</fullName>
    </submittedName>
</protein>
<dbReference type="EMBL" id="GL348714">
    <property type="protein sequence ID" value="EFH64927.1"/>
    <property type="molecule type" value="Genomic_DNA"/>
</dbReference>
<evidence type="ECO:0000313" key="2">
    <source>
        <dbReference type="Proteomes" id="UP000008694"/>
    </source>
</evidence>
<organism evidence="2">
    <name type="scientific">Arabidopsis lyrata subsp. lyrata</name>
    <name type="common">Lyre-leaved rock-cress</name>
    <dbReference type="NCBI Taxonomy" id="81972"/>
    <lineage>
        <taxon>Eukaryota</taxon>
        <taxon>Viridiplantae</taxon>
        <taxon>Streptophyta</taxon>
        <taxon>Embryophyta</taxon>
        <taxon>Tracheophyta</taxon>
        <taxon>Spermatophyta</taxon>
        <taxon>Magnoliopsida</taxon>
        <taxon>eudicotyledons</taxon>
        <taxon>Gunneridae</taxon>
        <taxon>Pentapetalae</taxon>
        <taxon>rosids</taxon>
        <taxon>malvids</taxon>
        <taxon>Brassicales</taxon>
        <taxon>Brassicaceae</taxon>
        <taxon>Camelineae</taxon>
        <taxon>Arabidopsis</taxon>
    </lineage>
</organism>